<feature type="transmembrane region" description="Helical" evidence="1">
    <location>
        <begin position="82"/>
        <end position="106"/>
    </location>
</feature>
<organism evidence="2 3">
    <name type="scientific">Podospora australis</name>
    <dbReference type="NCBI Taxonomy" id="1536484"/>
    <lineage>
        <taxon>Eukaryota</taxon>
        <taxon>Fungi</taxon>
        <taxon>Dikarya</taxon>
        <taxon>Ascomycota</taxon>
        <taxon>Pezizomycotina</taxon>
        <taxon>Sordariomycetes</taxon>
        <taxon>Sordariomycetidae</taxon>
        <taxon>Sordariales</taxon>
        <taxon>Podosporaceae</taxon>
        <taxon>Podospora</taxon>
    </lineage>
</organism>
<dbReference type="AlphaFoldDB" id="A0AAN6X411"/>
<reference evidence="2" key="2">
    <citation type="submission" date="2023-05" db="EMBL/GenBank/DDBJ databases">
        <authorList>
            <consortium name="Lawrence Berkeley National Laboratory"/>
            <person name="Steindorff A."/>
            <person name="Hensen N."/>
            <person name="Bonometti L."/>
            <person name="Westerberg I."/>
            <person name="Brannstrom I.O."/>
            <person name="Guillou S."/>
            <person name="Cros-Aarteil S."/>
            <person name="Calhoun S."/>
            <person name="Haridas S."/>
            <person name="Kuo A."/>
            <person name="Mondo S."/>
            <person name="Pangilinan J."/>
            <person name="Riley R."/>
            <person name="Labutti K."/>
            <person name="Andreopoulos B."/>
            <person name="Lipzen A."/>
            <person name="Chen C."/>
            <person name="Yanf M."/>
            <person name="Daum C."/>
            <person name="Ng V."/>
            <person name="Clum A."/>
            <person name="Ohm R."/>
            <person name="Martin F."/>
            <person name="Silar P."/>
            <person name="Natvig D."/>
            <person name="Lalanne C."/>
            <person name="Gautier V."/>
            <person name="Ament-Velasquez S.L."/>
            <person name="Kruys A."/>
            <person name="Hutchinson M.I."/>
            <person name="Powell A.J."/>
            <person name="Barry K."/>
            <person name="Miller A.N."/>
            <person name="Grigoriev I.V."/>
            <person name="Debuchy R."/>
            <person name="Gladieux P."/>
            <person name="Thoren M.H."/>
            <person name="Johannesson H."/>
        </authorList>
    </citation>
    <scope>NUCLEOTIDE SEQUENCE</scope>
    <source>
        <strain evidence="2">PSN309</strain>
    </source>
</reference>
<evidence type="ECO:0000313" key="2">
    <source>
        <dbReference type="EMBL" id="KAK4192871.1"/>
    </source>
</evidence>
<dbReference type="Proteomes" id="UP001302126">
    <property type="component" value="Unassembled WGS sequence"/>
</dbReference>
<evidence type="ECO:0000256" key="1">
    <source>
        <dbReference type="SAM" id="Phobius"/>
    </source>
</evidence>
<dbReference type="EMBL" id="MU864352">
    <property type="protein sequence ID" value="KAK4192871.1"/>
    <property type="molecule type" value="Genomic_DNA"/>
</dbReference>
<feature type="transmembrane region" description="Helical" evidence="1">
    <location>
        <begin position="7"/>
        <end position="25"/>
    </location>
</feature>
<evidence type="ECO:0000313" key="3">
    <source>
        <dbReference type="Proteomes" id="UP001302126"/>
    </source>
</evidence>
<reference evidence="2" key="1">
    <citation type="journal article" date="2023" name="Mol. Phylogenet. Evol.">
        <title>Genome-scale phylogeny and comparative genomics of the fungal order Sordariales.</title>
        <authorList>
            <person name="Hensen N."/>
            <person name="Bonometti L."/>
            <person name="Westerberg I."/>
            <person name="Brannstrom I.O."/>
            <person name="Guillou S."/>
            <person name="Cros-Aarteil S."/>
            <person name="Calhoun S."/>
            <person name="Haridas S."/>
            <person name="Kuo A."/>
            <person name="Mondo S."/>
            <person name="Pangilinan J."/>
            <person name="Riley R."/>
            <person name="LaButti K."/>
            <person name="Andreopoulos B."/>
            <person name="Lipzen A."/>
            <person name="Chen C."/>
            <person name="Yan M."/>
            <person name="Daum C."/>
            <person name="Ng V."/>
            <person name="Clum A."/>
            <person name="Steindorff A."/>
            <person name="Ohm R.A."/>
            <person name="Martin F."/>
            <person name="Silar P."/>
            <person name="Natvig D.O."/>
            <person name="Lalanne C."/>
            <person name="Gautier V."/>
            <person name="Ament-Velasquez S.L."/>
            <person name="Kruys A."/>
            <person name="Hutchinson M.I."/>
            <person name="Powell A.J."/>
            <person name="Barry K."/>
            <person name="Miller A.N."/>
            <person name="Grigoriev I.V."/>
            <person name="Debuchy R."/>
            <person name="Gladieux P."/>
            <person name="Hiltunen Thoren M."/>
            <person name="Johannesson H."/>
        </authorList>
    </citation>
    <scope>NUCLEOTIDE SEQUENCE</scope>
    <source>
        <strain evidence="2">PSN309</strain>
    </source>
</reference>
<keyword evidence="1" id="KW-0812">Transmembrane</keyword>
<gene>
    <name evidence="2" type="ORF">QBC35DRAFT_158532</name>
</gene>
<name>A0AAN6X411_9PEZI</name>
<feature type="transmembrane region" description="Helical" evidence="1">
    <location>
        <begin position="53"/>
        <end position="70"/>
    </location>
</feature>
<comment type="caution">
    <text evidence="2">The sequence shown here is derived from an EMBL/GenBank/DDBJ whole genome shotgun (WGS) entry which is preliminary data.</text>
</comment>
<keyword evidence="3" id="KW-1185">Reference proteome</keyword>
<keyword evidence="1" id="KW-0472">Membrane</keyword>
<accession>A0AAN6X411</accession>
<keyword evidence="1" id="KW-1133">Transmembrane helix</keyword>
<protein>
    <submittedName>
        <fullName evidence="2">Uncharacterized protein</fullName>
    </submittedName>
</protein>
<proteinExistence type="predicted"/>
<sequence>MITIPNCIATVVLAFLVYLFVILGWKAVNSIVRQVSCFLFLFHLTKKTRTGKFGFLFFCFFVLDFCMRRRSLYSFLFLSYHLFHVLPSLLSVSGLACLLLLAWFWVKIVLGSWHRFLFSLKDWTAGYGANTREEKHISGFFCFFFVWKDASHSYYG</sequence>